<dbReference type="InterPro" id="IPR035093">
    <property type="entry name" value="RelE/ParE_toxin_dom_sf"/>
</dbReference>
<comment type="caution">
    <text evidence="3">The sequence shown here is derived from an EMBL/GenBank/DDBJ whole genome shotgun (WGS) entry which is preliminary data.</text>
</comment>
<organism evidence="3 4">
    <name type="scientific">Planktothrix serta PCC 8927</name>
    <dbReference type="NCBI Taxonomy" id="671068"/>
    <lineage>
        <taxon>Bacteria</taxon>
        <taxon>Bacillati</taxon>
        <taxon>Cyanobacteriota</taxon>
        <taxon>Cyanophyceae</taxon>
        <taxon>Oscillatoriophycideae</taxon>
        <taxon>Oscillatoriales</taxon>
        <taxon>Microcoleaceae</taxon>
        <taxon>Planktothrix</taxon>
    </lineage>
</organism>
<reference evidence="3" key="1">
    <citation type="submission" date="2019-10" db="EMBL/GenBank/DDBJ databases">
        <authorList>
            <consortium name="Genoscope - CEA"/>
            <person name="William W."/>
        </authorList>
    </citation>
    <scope>NUCLEOTIDE SEQUENCE [LARGE SCALE GENOMIC DNA]</scope>
    <source>
        <strain evidence="3">BBR_PRJEB10992</strain>
    </source>
</reference>
<dbReference type="Gene3D" id="3.30.2310.20">
    <property type="entry name" value="RelE-like"/>
    <property type="match status" value="1"/>
</dbReference>
<accession>A0A7Z9DZX0</accession>
<protein>
    <submittedName>
        <fullName evidence="3">Plasmid stabilization system</fullName>
    </submittedName>
</protein>
<dbReference type="RefSeq" id="WP_083623430.1">
    <property type="nucleotide sequence ID" value="NZ_LR734876.1"/>
</dbReference>
<gene>
    <name evidence="3" type="ORF">PL8927_700011</name>
</gene>
<dbReference type="AlphaFoldDB" id="A0A7Z9DZX0"/>
<comment type="similarity">
    <text evidence="1">Belongs to the RelE toxin family.</text>
</comment>
<proteinExistence type="inferred from homology"/>
<evidence type="ECO:0000256" key="1">
    <source>
        <dbReference type="ARBA" id="ARBA00006226"/>
    </source>
</evidence>
<dbReference type="OrthoDB" id="515905at2"/>
<keyword evidence="4" id="KW-1185">Reference proteome</keyword>
<dbReference type="EMBL" id="CZCU02000147">
    <property type="protein sequence ID" value="VXD20911.1"/>
    <property type="molecule type" value="Genomic_DNA"/>
</dbReference>
<evidence type="ECO:0000313" key="4">
    <source>
        <dbReference type="Proteomes" id="UP000184550"/>
    </source>
</evidence>
<evidence type="ECO:0000313" key="3">
    <source>
        <dbReference type="EMBL" id="VXD20911.1"/>
    </source>
</evidence>
<dbReference type="PANTHER" id="PTHR35601">
    <property type="entry name" value="TOXIN RELE"/>
    <property type="match status" value="1"/>
</dbReference>
<dbReference type="SUPFAM" id="SSF143011">
    <property type="entry name" value="RelE-like"/>
    <property type="match status" value="1"/>
</dbReference>
<name>A0A7Z9DZX0_9CYAN</name>
<dbReference type="Proteomes" id="UP000184550">
    <property type="component" value="Unassembled WGS sequence"/>
</dbReference>
<dbReference type="Pfam" id="PF05016">
    <property type="entry name" value="ParE_toxin"/>
    <property type="match status" value="1"/>
</dbReference>
<sequence length="113" mass="13000">MYRVVIQPTAFKLLKEISDRRIRKKISDRIDKLKESPEMQGKPLLGELDGYYSVRAVGQRYRIIYAIEQAQVTVMIVALGIRKDGSKQDVYAVAKKLLRLGLLDESEEDQDDD</sequence>
<keyword evidence="2" id="KW-1277">Toxin-antitoxin system</keyword>
<evidence type="ECO:0000256" key="2">
    <source>
        <dbReference type="ARBA" id="ARBA00022649"/>
    </source>
</evidence>
<dbReference type="InterPro" id="IPR007712">
    <property type="entry name" value="RelE/ParE_toxin"/>
</dbReference>
<dbReference type="PANTHER" id="PTHR35601:SF1">
    <property type="entry name" value="TOXIN RELE"/>
    <property type="match status" value="1"/>
</dbReference>